<feature type="compositionally biased region" description="Basic residues" evidence="1">
    <location>
        <begin position="377"/>
        <end position="388"/>
    </location>
</feature>
<dbReference type="STRING" id="131310.A0A0N4Z2T5"/>
<feature type="compositionally biased region" description="Basic residues" evidence="1">
    <location>
        <begin position="606"/>
        <end position="617"/>
    </location>
</feature>
<sequence>MKRTSISTPGSSRRSRPRRSSTGRCWPASAPSCANTLRPKWPRASADGRRAGAGRYGAGRRARGAGRPDRRRADQGPGRDRPPHGFGRRSAYGDADPAGGARSGGQDAAAGGRHCRRRRPAHAAAQRRHWRRVRGQGRRRSRYGGSGTLRLGQRLCARLHRVGARRIRRARRGDRRLPAGLRRAGAPRHVRLRAGIDPRLRSRDPALDAPAEGGLPVAGVGGAAGRRRYLAFPQRLSEPVRRAGRRADVRRRQRGRAPSGRRALAAPLLRPAGYAVRLSAGRGAGLPRQPDGTGARRALEPDRQRQPVRRRGSARRGAEGAGQARPVRLMVRRLGRTSGRHAGRSRPDARRGGARLGRRASGARGGLSARGAAGRAWLRHRRSGRHLRDRYSGRPSGAAQAQAAGVQLPGRSLGPDGGRSGGSPGSRHRPLRGPADAGDPGGAARLPRTPLCRGSAGPSGRRGLAGAQGQGQGAPARHGRGADRPGRQAGAAGVRRHHAAGWPVRRVLRPLPLRGDGRPTERHRRRAGRPGQGHADGSPGLRRCGLRQDRGRGRHARADDAARQPALRDVQRTLRRLADQGAPPVAHGHGQGRERDARGPEGRQLRDRRRHPRRAGRSGRLQGSGPRHRGRGAALRREAQGEAEVLAGRCSPADPDGDTYPTHPADGAVGHPRNVDHRHAAGRPSGGADLCHAVGSGAGARGPAAREVSRRPGLLRRAAPEGPAGHRAVPARAGARGEVRRRPRPDEPDPAGG</sequence>
<feature type="compositionally biased region" description="Low complexity" evidence="1">
    <location>
        <begin position="209"/>
        <end position="218"/>
    </location>
</feature>
<feature type="region of interest" description="Disordered" evidence="1">
    <location>
        <begin position="280"/>
        <end position="753"/>
    </location>
</feature>
<feature type="compositionally biased region" description="Low complexity" evidence="1">
    <location>
        <begin position="722"/>
        <end position="734"/>
    </location>
</feature>
<accession>A0A0N4Z2T5</accession>
<dbReference type="AlphaFoldDB" id="A0A0N4Z2T5"/>
<feature type="compositionally biased region" description="Basic residues" evidence="1">
    <location>
        <begin position="113"/>
        <end position="142"/>
    </location>
</feature>
<evidence type="ECO:0000256" key="1">
    <source>
        <dbReference type="SAM" id="MobiDB-lite"/>
    </source>
</evidence>
<feature type="compositionally biased region" description="Basic and acidic residues" evidence="1">
    <location>
        <begin position="546"/>
        <end position="562"/>
    </location>
</feature>
<dbReference type="WBParaSite" id="PTRK_0000118900.1">
    <property type="protein sequence ID" value="PTRK_0000118900.1"/>
    <property type="gene ID" value="PTRK_0000118900"/>
</dbReference>
<feature type="compositionally biased region" description="Low complexity" evidence="1">
    <location>
        <begin position="1"/>
        <end position="12"/>
    </location>
</feature>
<feature type="region of interest" description="Disordered" evidence="1">
    <location>
        <begin position="201"/>
        <end position="220"/>
    </location>
</feature>
<organism evidence="2 3">
    <name type="scientific">Parastrongyloides trichosuri</name>
    <name type="common">Possum-specific nematode worm</name>
    <dbReference type="NCBI Taxonomy" id="131310"/>
    <lineage>
        <taxon>Eukaryota</taxon>
        <taxon>Metazoa</taxon>
        <taxon>Ecdysozoa</taxon>
        <taxon>Nematoda</taxon>
        <taxon>Chromadorea</taxon>
        <taxon>Rhabditida</taxon>
        <taxon>Tylenchina</taxon>
        <taxon>Panagrolaimomorpha</taxon>
        <taxon>Strongyloidoidea</taxon>
        <taxon>Strongyloididae</taxon>
        <taxon>Parastrongyloides</taxon>
    </lineage>
</organism>
<feature type="compositionally biased region" description="Low complexity" evidence="1">
    <location>
        <begin position="359"/>
        <end position="376"/>
    </location>
</feature>
<reference evidence="3" key="1">
    <citation type="submission" date="2016-03" db="UniProtKB">
        <authorList>
            <consortium name="WormBaseParasite"/>
        </authorList>
    </citation>
    <scope>IDENTIFICATION</scope>
</reference>
<feature type="region of interest" description="Disordered" evidence="1">
    <location>
        <begin position="1"/>
        <end position="146"/>
    </location>
</feature>
<feature type="compositionally biased region" description="Gly residues" evidence="1">
    <location>
        <begin position="415"/>
        <end position="424"/>
    </location>
</feature>
<keyword evidence="2" id="KW-1185">Reference proteome</keyword>
<feature type="compositionally biased region" description="Low complexity" evidence="1">
    <location>
        <begin position="256"/>
        <end position="265"/>
    </location>
</feature>
<dbReference type="Proteomes" id="UP000038045">
    <property type="component" value="Unplaced"/>
</dbReference>
<protein>
    <submittedName>
        <fullName evidence="3">LigA</fullName>
    </submittedName>
</protein>
<name>A0A0N4Z2T5_PARTI</name>
<proteinExistence type="predicted"/>
<feature type="compositionally biased region" description="Low complexity" evidence="1">
    <location>
        <begin position="500"/>
        <end position="514"/>
    </location>
</feature>
<evidence type="ECO:0000313" key="2">
    <source>
        <dbReference type="Proteomes" id="UP000038045"/>
    </source>
</evidence>
<feature type="compositionally biased region" description="Basic residues" evidence="1">
    <location>
        <begin position="330"/>
        <end position="344"/>
    </location>
</feature>
<feature type="compositionally biased region" description="Basic and acidic residues" evidence="1">
    <location>
        <begin position="66"/>
        <end position="83"/>
    </location>
</feature>
<feature type="compositionally biased region" description="Basic and acidic residues" evidence="1">
    <location>
        <begin position="591"/>
        <end position="605"/>
    </location>
</feature>
<feature type="region of interest" description="Disordered" evidence="1">
    <location>
        <begin position="240"/>
        <end position="265"/>
    </location>
</feature>
<feature type="compositionally biased region" description="Low complexity" evidence="1">
    <location>
        <begin position="397"/>
        <end position="414"/>
    </location>
</feature>
<feature type="compositionally biased region" description="Basic and acidic residues" evidence="1">
    <location>
        <begin position="569"/>
        <end position="578"/>
    </location>
</feature>
<feature type="compositionally biased region" description="Low complexity" evidence="1">
    <location>
        <begin position="432"/>
        <end position="448"/>
    </location>
</feature>
<feature type="compositionally biased region" description="Basic and acidic residues" evidence="1">
    <location>
        <begin position="735"/>
        <end position="747"/>
    </location>
</feature>
<evidence type="ECO:0000313" key="3">
    <source>
        <dbReference type="WBParaSite" id="PTRK_0000118900.1"/>
    </source>
</evidence>